<keyword evidence="2" id="KW-1133">Transmembrane helix</keyword>
<feature type="transmembrane region" description="Helical" evidence="2">
    <location>
        <begin position="75"/>
        <end position="96"/>
    </location>
</feature>
<evidence type="ECO:0000256" key="2">
    <source>
        <dbReference type="SAM" id="Phobius"/>
    </source>
</evidence>
<evidence type="ECO:0000313" key="5">
    <source>
        <dbReference type="Proteomes" id="UP000175829"/>
    </source>
</evidence>
<dbReference type="InterPro" id="IPR040688">
    <property type="entry name" value="SLATT_2"/>
</dbReference>
<evidence type="ECO:0000259" key="3">
    <source>
        <dbReference type="Pfam" id="PF18183"/>
    </source>
</evidence>
<evidence type="ECO:0000256" key="1">
    <source>
        <dbReference type="SAM" id="MobiDB-lite"/>
    </source>
</evidence>
<dbReference type="PATRIC" id="fig|943816.4.peg.5400"/>
<feature type="domain" description="SMODS and SLOG-associating 2TM effector" evidence="3">
    <location>
        <begin position="26"/>
        <end position="213"/>
    </location>
</feature>
<evidence type="ECO:0000313" key="4">
    <source>
        <dbReference type="EMBL" id="OEV01996.1"/>
    </source>
</evidence>
<dbReference type="Proteomes" id="UP000175829">
    <property type="component" value="Unassembled WGS sequence"/>
</dbReference>
<organism evidence="4 5">
    <name type="scientific">Streptomyces qinglanensis</name>
    <dbReference type="NCBI Taxonomy" id="943816"/>
    <lineage>
        <taxon>Bacteria</taxon>
        <taxon>Bacillati</taxon>
        <taxon>Actinomycetota</taxon>
        <taxon>Actinomycetes</taxon>
        <taxon>Kitasatosporales</taxon>
        <taxon>Streptomycetaceae</taxon>
        <taxon>Streptomyces</taxon>
    </lineage>
</organism>
<dbReference type="AlphaFoldDB" id="A0A1E7KDK4"/>
<protein>
    <recommendedName>
        <fullName evidence="3">SMODS and SLOG-associating 2TM effector domain-containing protein</fullName>
    </recommendedName>
</protein>
<gene>
    <name evidence="4" type="ORF">AN217_01585</name>
</gene>
<keyword evidence="2" id="KW-0472">Membrane</keyword>
<feature type="compositionally biased region" description="Low complexity" evidence="1">
    <location>
        <begin position="213"/>
        <end position="226"/>
    </location>
</feature>
<dbReference type="Pfam" id="PF18183">
    <property type="entry name" value="SLATT_2"/>
    <property type="match status" value="1"/>
</dbReference>
<feature type="region of interest" description="Disordered" evidence="1">
    <location>
        <begin position="213"/>
        <end position="248"/>
    </location>
</feature>
<proteinExistence type="predicted"/>
<feature type="transmembrane region" description="Helical" evidence="2">
    <location>
        <begin position="108"/>
        <end position="126"/>
    </location>
</feature>
<name>A0A1E7KDK4_9ACTN</name>
<accession>A0A1E7KDK4</accession>
<reference evidence="4 5" key="1">
    <citation type="journal article" date="2016" name="Front. Microbiol.">
        <title>Comparative Genomics Analysis of Streptomyces Species Reveals Their Adaptation to the Marine Environment and Their Diversity at the Genomic Level.</title>
        <authorList>
            <person name="Tian X."/>
            <person name="Zhang Z."/>
            <person name="Yang T."/>
            <person name="Chen M."/>
            <person name="Li J."/>
            <person name="Chen F."/>
            <person name="Yang J."/>
            <person name="Li W."/>
            <person name="Zhang B."/>
            <person name="Zhang Z."/>
            <person name="Wu J."/>
            <person name="Zhang C."/>
            <person name="Long L."/>
            <person name="Xiao J."/>
        </authorList>
    </citation>
    <scope>NUCLEOTIDE SEQUENCE [LARGE SCALE GENOMIC DNA]</scope>
    <source>
        <strain evidence="4 5">SCSIO M10379</strain>
    </source>
</reference>
<dbReference type="NCBIfam" id="NF033633">
    <property type="entry name" value="SLATT_2"/>
    <property type="match status" value="1"/>
</dbReference>
<sequence>MGGPTECRAAGRVVEGAWVKRVKQPDLLGRGFPSGDWNEPAERLEELYQWVEQEAMRLVEWYLADRVRKRRWARLLRGGVVAGACVGALLPLAELAGFAPVQERSGHLGYLALLGAAGCALADRWLGLTAGWMRDVAAALALHRRLEALRYEWAAENVREVLGPAEGTAGEAAERSLAVLRRFSDDVNETVRAETVDWMVAFRTSGSPLLLAPQSALPGARGGPARRMPPPNGTAGWATMPRQRPPGG</sequence>
<dbReference type="EMBL" id="LJGV01000021">
    <property type="protein sequence ID" value="OEV01996.1"/>
    <property type="molecule type" value="Genomic_DNA"/>
</dbReference>
<comment type="caution">
    <text evidence="4">The sequence shown here is derived from an EMBL/GenBank/DDBJ whole genome shotgun (WGS) entry which is preliminary data.</text>
</comment>
<keyword evidence="2" id="KW-0812">Transmembrane</keyword>